<protein>
    <recommendedName>
        <fullName evidence="5">Peptidase C1A papain C-terminal domain-containing protein</fullName>
    </recommendedName>
</protein>
<evidence type="ECO:0000256" key="3">
    <source>
        <dbReference type="ARBA" id="ARBA00022801"/>
    </source>
</evidence>
<reference evidence="6" key="1">
    <citation type="journal article" date="2022" name="Plant J.">
        <title>Strategies of tolerance reflected in two North American maple genomes.</title>
        <authorList>
            <person name="McEvoy S.L."/>
            <person name="Sezen U.U."/>
            <person name="Trouern-Trend A."/>
            <person name="McMahon S.M."/>
            <person name="Schaberg P.G."/>
            <person name="Yang J."/>
            <person name="Wegrzyn J.L."/>
            <person name="Swenson N.G."/>
        </authorList>
    </citation>
    <scope>NUCLEOTIDE SEQUENCE</scope>
    <source>
        <strain evidence="6">NS2018</strain>
    </source>
</reference>
<dbReference type="InterPro" id="IPR038765">
    <property type="entry name" value="Papain-like_cys_pep_sf"/>
</dbReference>
<dbReference type="EMBL" id="JAUESC010000386">
    <property type="protein sequence ID" value="KAK0575679.1"/>
    <property type="molecule type" value="Genomic_DNA"/>
</dbReference>
<keyword evidence="2" id="KW-0645">Protease</keyword>
<comment type="caution">
    <text evidence="6">The sequence shown here is derived from an EMBL/GenBank/DDBJ whole genome shotgun (WGS) entry which is preliminary data.</text>
</comment>
<evidence type="ECO:0000313" key="6">
    <source>
        <dbReference type="EMBL" id="KAK0575679.1"/>
    </source>
</evidence>
<dbReference type="GO" id="GO:0006508">
    <property type="term" value="P:proteolysis"/>
    <property type="evidence" value="ECO:0007669"/>
    <property type="project" value="UniProtKB-KW"/>
</dbReference>
<dbReference type="PANTHER" id="PTHR12411">
    <property type="entry name" value="CYSTEINE PROTEASE FAMILY C1-RELATED"/>
    <property type="match status" value="1"/>
</dbReference>
<keyword evidence="4" id="KW-0788">Thiol protease</keyword>
<evidence type="ECO:0000313" key="7">
    <source>
        <dbReference type="Proteomes" id="UP001168877"/>
    </source>
</evidence>
<dbReference type="SMART" id="SM00645">
    <property type="entry name" value="Pept_C1"/>
    <property type="match status" value="1"/>
</dbReference>
<reference evidence="6" key="2">
    <citation type="submission" date="2023-06" db="EMBL/GenBank/DDBJ databases">
        <authorList>
            <person name="Swenson N.G."/>
            <person name="Wegrzyn J.L."/>
            <person name="Mcevoy S.L."/>
        </authorList>
    </citation>
    <scope>NUCLEOTIDE SEQUENCE</scope>
    <source>
        <strain evidence="6">NS2018</strain>
        <tissue evidence="6">Leaf</tissue>
    </source>
</reference>
<dbReference type="InterPro" id="IPR000668">
    <property type="entry name" value="Peptidase_C1A_C"/>
</dbReference>
<dbReference type="AlphaFoldDB" id="A0AA39UZJ4"/>
<keyword evidence="7" id="KW-1185">Reference proteome</keyword>
<gene>
    <name evidence="6" type="ORF">LWI29_005092</name>
</gene>
<proteinExistence type="inferred from homology"/>
<dbReference type="InterPro" id="IPR013128">
    <property type="entry name" value="Peptidase_C1A"/>
</dbReference>
<dbReference type="GO" id="GO:0008234">
    <property type="term" value="F:cysteine-type peptidase activity"/>
    <property type="evidence" value="ECO:0007669"/>
    <property type="project" value="UniProtKB-KW"/>
</dbReference>
<keyword evidence="3" id="KW-0378">Hydrolase</keyword>
<dbReference type="Proteomes" id="UP001168877">
    <property type="component" value="Unassembled WGS sequence"/>
</dbReference>
<dbReference type="SUPFAM" id="SSF54001">
    <property type="entry name" value="Cysteine proteinases"/>
    <property type="match status" value="1"/>
</dbReference>
<evidence type="ECO:0000256" key="2">
    <source>
        <dbReference type="ARBA" id="ARBA00022670"/>
    </source>
</evidence>
<comment type="similarity">
    <text evidence="1">Belongs to the peptidase C1 family.</text>
</comment>
<sequence>MEDINKIVTGSLFSLSAQELIECDISHNKGCEGGFMDYAYQFVIDNHGINTEDEYPYLERQMDCDKDFVTMKRRYVTIDGYTDVPANNETLLLQAVAVQPVSAGICASDRDFQFYHWVDLQTVVFNA</sequence>
<dbReference type="Pfam" id="PF00112">
    <property type="entry name" value="Peptidase_C1"/>
    <property type="match status" value="1"/>
</dbReference>
<name>A0AA39UZJ4_ACESA</name>
<evidence type="ECO:0000256" key="4">
    <source>
        <dbReference type="ARBA" id="ARBA00022807"/>
    </source>
</evidence>
<dbReference type="Gene3D" id="3.90.70.10">
    <property type="entry name" value="Cysteine proteinases"/>
    <property type="match status" value="1"/>
</dbReference>
<evidence type="ECO:0000256" key="1">
    <source>
        <dbReference type="ARBA" id="ARBA00008455"/>
    </source>
</evidence>
<evidence type="ECO:0000259" key="5">
    <source>
        <dbReference type="SMART" id="SM00645"/>
    </source>
</evidence>
<organism evidence="6 7">
    <name type="scientific">Acer saccharum</name>
    <name type="common">Sugar maple</name>
    <dbReference type="NCBI Taxonomy" id="4024"/>
    <lineage>
        <taxon>Eukaryota</taxon>
        <taxon>Viridiplantae</taxon>
        <taxon>Streptophyta</taxon>
        <taxon>Embryophyta</taxon>
        <taxon>Tracheophyta</taxon>
        <taxon>Spermatophyta</taxon>
        <taxon>Magnoliopsida</taxon>
        <taxon>eudicotyledons</taxon>
        <taxon>Gunneridae</taxon>
        <taxon>Pentapetalae</taxon>
        <taxon>rosids</taxon>
        <taxon>malvids</taxon>
        <taxon>Sapindales</taxon>
        <taxon>Sapindaceae</taxon>
        <taxon>Hippocastanoideae</taxon>
        <taxon>Acereae</taxon>
        <taxon>Acer</taxon>
    </lineage>
</organism>
<feature type="domain" description="Peptidase C1A papain C-terminal" evidence="5">
    <location>
        <begin position="1"/>
        <end position="127"/>
    </location>
</feature>
<accession>A0AA39UZJ4</accession>